<dbReference type="InterPro" id="IPR027463">
    <property type="entry name" value="AcrB_DN_DC_subdom"/>
</dbReference>
<protein>
    <submittedName>
        <fullName evidence="2">Swarming motility protein SwrC</fullName>
    </submittedName>
</protein>
<organism evidence="2 3">
    <name type="scientific">Pontiella desulfatans</name>
    <dbReference type="NCBI Taxonomy" id="2750659"/>
    <lineage>
        <taxon>Bacteria</taxon>
        <taxon>Pseudomonadati</taxon>
        <taxon>Kiritimatiellota</taxon>
        <taxon>Kiritimatiellia</taxon>
        <taxon>Kiritimatiellales</taxon>
        <taxon>Pontiellaceae</taxon>
        <taxon>Pontiella</taxon>
    </lineage>
</organism>
<keyword evidence="1" id="KW-1133">Transmembrane helix</keyword>
<feature type="transmembrane region" description="Helical" evidence="1">
    <location>
        <begin position="713"/>
        <end position="733"/>
    </location>
</feature>
<gene>
    <name evidence="2" type="primary">swrC</name>
    <name evidence="2" type="ORF">PDESU_01975</name>
</gene>
<feature type="transmembrane region" description="Helical" evidence="1">
    <location>
        <begin position="845"/>
        <end position="871"/>
    </location>
</feature>
<dbReference type="SUPFAM" id="SSF82714">
    <property type="entry name" value="Multidrug efflux transporter AcrB TolC docking domain, DN and DC subdomains"/>
    <property type="match status" value="2"/>
</dbReference>
<evidence type="ECO:0000313" key="3">
    <source>
        <dbReference type="Proteomes" id="UP000366872"/>
    </source>
</evidence>
<accession>A0A6C2U0C8</accession>
<proteinExistence type="predicted"/>
<feature type="transmembrane region" description="Helical" evidence="1">
    <location>
        <begin position="306"/>
        <end position="329"/>
    </location>
</feature>
<feature type="transmembrane region" description="Helical" evidence="1">
    <location>
        <begin position="374"/>
        <end position="393"/>
    </location>
</feature>
<dbReference type="SUPFAM" id="SSF82866">
    <property type="entry name" value="Multidrug efflux transporter AcrB transmembrane domain"/>
    <property type="match status" value="2"/>
</dbReference>
<feature type="transmembrane region" description="Helical" evidence="1">
    <location>
        <begin position="739"/>
        <end position="764"/>
    </location>
</feature>
<dbReference type="Proteomes" id="UP000366872">
    <property type="component" value="Unassembled WGS sequence"/>
</dbReference>
<dbReference type="PANTHER" id="PTHR32063:SF33">
    <property type="entry name" value="RND SUPERFAMILY EFFLUX PUMP PERMEASE COMPONENT"/>
    <property type="match status" value="1"/>
</dbReference>
<feature type="transmembrane region" description="Helical" evidence="1">
    <location>
        <begin position="234"/>
        <end position="258"/>
    </location>
</feature>
<dbReference type="PRINTS" id="PR00702">
    <property type="entry name" value="ACRIFLAVINRP"/>
</dbReference>
<evidence type="ECO:0000313" key="2">
    <source>
        <dbReference type="EMBL" id="VGO13418.1"/>
    </source>
</evidence>
<dbReference type="PANTHER" id="PTHR32063">
    <property type="match status" value="1"/>
</dbReference>
<dbReference type="EMBL" id="CAAHFG010000001">
    <property type="protein sequence ID" value="VGO13418.1"/>
    <property type="molecule type" value="Genomic_DNA"/>
</dbReference>
<dbReference type="GO" id="GO:0005886">
    <property type="term" value="C:plasma membrane"/>
    <property type="evidence" value="ECO:0007669"/>
    <property type="project" value="TreeGrafter"/>
</dbReference>
<dbReference type="Pfam" id="PF00873">
    <property type="entry name" value="ACR_tran"/>
    <property type="match status" value="1"/>
</dbReference>
<evidence type="ECO:0000256" key="1">
    <source>
        <dbReference type="SAM" id="Phobius"/>
    </source>
</evidence>
<feature type="transmembrane region" description="Helical" evidence="1">
    <location>
        <begin position="207"/>
        <end position="227"/>
    </location>
</feature>
<keyword evidence="1" id="KW-0472">Membrane</keyword>
<feature type="transmembrane region" description="Helical" evidence="1">
    <location>
        <begin position="181"/>
        <end position="201"/>
    </location>
</feature>
<dbReference type="SUPFAM" id="SSF82693">
    <property type="entry name" value="Multidrug efflux transporter AcrB pore domain, PN1, PN2, PC1 and PC2 subdomains"/>
    <property type="match status" value="1"/>
</dbReference>
<dbReference type="InterPro" id="IPR001036">
    <property type="entry name" value="Acrflvin-R"/>
</dbReference>
<keyword evidence="3" id="KW-1185">Reference proteome</keyword>
<reference evidence="2 3" key="1">
    <citation type="submission" date="2019-04" db="EMBL/GenBank/DDBJ databases">
        <authorList>
            <person name="Van Vliet M D."/>
        </authorList>
    </citation>
    <scope>NUCLEOTIDE SEQUENCE [LARGE SCALE GENOMIC DNA]</scope>
    <source>
        <strain evidence="2 3">F1</strain>
    </source>
</reference>
<feature type="transmembrane region" description="Helical" evidence="1">
    <location>
        <begin position="771"/>
        <end position="793"/>
    </location>
</feature>
<dbReference type="GO" id="GO:0042910">
    <property type="term" value="F:xenobiotic transmembrane transporter activity"/>
    <property type="evidence" value="ECO:0007669"/>
    <property type="project" value="TreeGrafter"/>
</dbReference>
<sequence length="895" mass="99546">MLRELAERTRDRLLQSKGITQLELTNVRSLEVAIEVKQDKLRELNLSLQDVSDIVARNSVELPGGGMKTTSGEILVRVKDRRDLGREFANIPIVTSADGTQLLLEDIAEIKDRFDESDKFTFFNGKPAMSLTIYRVGKETPLTVEAAVIEVLEELRDTMPDGVEFTIWDNRADSFRGRMSLLLKNGALGLLLVFVLLSVFLEMRLAFWVMLGIPISFLGTFLCMSAMDVSLNMITMFAFLIALGIVVDDAIVVGENVYHYHQDGMPFLDAAIKGARQIAIPVTFSILTNIVAFMPLYFVPGSLGKFFMNIPLVVCATFAISLIEALYILPAHLAHQNDKKKPGRLHRLQQRFSNTFTRFIQTKYGPFLDTVLHYRYFTFSIGLVILIVTLGYVKSGRMGFEMFPSVESDIGLCSYQLPYGAPVEKTKAVHDRVIAAGNKIARDIENETGKKLVKGVFSTIGIGRGASGGHTASIEFELLAPDTRPVSTQQFVDRWRVASGKIGGLKTLRFRSSYGGPGGRGESLTVDLSHRDMNVLEQASKDVAARLSEYPMTRDIDDGFTPGKPQIDFSIKPEGRSLGLTSREIARQVRNSYYGSEAIRQQRGRNEIRVRVRLPEAERDTEFSLEEMIVRTPAGTEVSLREVVNVDRGRAYTSIARRDGRRVITVTADVKPRDQVPRMLTVLTEEILPDVMRKHAGLSFSFEGRQADQRESLGGLFAGLKLALVLIYVLLAIPFKSYWQPLIIMVSIPFGVIGAVIGHMILGYSLSLMSLFGIVALSGVVVNDSLVFIDFANQKRREGADMHDAVIAAGVQRFRPIVLTTLTTFCGLMPMILETSRQAKFLIPMAISLGFGILFATGITLLLIPSLILILEDCGKGVKRFLNWLFARDERDNEA</sequence>
<dbReference type="Gene3D" id="3.30.70.1440">
    <property type="entry name" value="Multidrug efflux transporter AcrB pore domain"/>
    <property type="match status" value="1"/>
</dbReference>
<dbReference type="AlphaFoldDB" id="A0A6C2U0C8"/>
<dbReference type="Gene3D" id="3.30.70.1430">
    <property type="entry name" value="Multidrug efflux transporter AcrB pore domain"/>
    <property type="match status" value="1"/>
</dbReference>
<feature type="transmembrane region" description="Helical" evidence="1">
    <location>
        <begin position="278"/>
        <end position="299"/>
    </location>
</feature>
<dbReference type="Gene3D" id="1.20.1640.10">
    <property type="entry name" value="Multidrug efflux transporter AcrB transmembrane domain"/>
    <property type="match status" value="2"/>
</dbReference>
<dbReference type="Gene3D" id="3.30.2090.10">
    <property type="entry name" value="Multidrug efflux transporter AcrB TolC docking domain, DN and DC subdomains"/>
    <property type="match status" value="2"/>
</dbReference>
<dbReference type="Gene3D" id="3.30.70.1320">
    <property type="entry name" value="Multidrug efflux transporter AcrB pore domain like"/>
    <property type="match status" value="1"/>
</dbReference>
<name>A0A6C2U0C8_PONDE</name>
<keyword evidence="1" id="KW-0812">Transmembrane</keyword>